<organism evidence="2 3">
    <name type="scientific">Rhodococcus opacus</name>
    <name type="common">Nocardia opaca</name>
    <dbReference type="NCBI Taxonomy" id="37919"/>
    <lineage>
        <taxon>Bacteria</taxon>
        <taxon>Bacillati</taxon>
        <taxon>Actinomycetota</taxon>
        <taxon>Actinomycetes</taxon>
        <taxon>Mycobacteriales</taxon>
        <taxon>Nocardiaceae</taxon>
        <taxon>Rhodococcus</taxon>
    </lineage>
</organism>
<dbReference type="AlphaFoldDB" id="A0A1B1K6Y7"/>
<evidence type="ECO:0000259" key="1">
    <source>
        <dbReference type="Pfam" id="PF00561"/>
    </source>
</evidence>
<dbReference type="InterPro" id="IPR050266">
    <property type="entry name" value="AB_hydrolase_sf"/>
</dbReference>
<dbReference type="RefSeq" id="WP_065491147.1">
    <property type="nucleotide sequence ID" value="NZ_CP009111.1"/>
</dbReference>
<proteinExistence type="predicted"/>
<dbReference type="PATRIC" id="fig|37919.13.peg.3774"/>
<dbReference type="InterPro" id="IPR000073">
    <property type="entry name" value="AB_hydrolase_1"/>
</dbReference>
<dbReference type="PRINTS" id="PR00412">
    <property type="entry name" value="EPOXHYDRLASE"/>
</dbReference>
<evidence type="ECO:0000313" key="3">
    <source>
        <dbReference type="Proteomes" id="UP000186108"/>
    </source>
</evidence>
<dbReference type="EMBL" id="CP009111">
    <property type="protein sequence ID" value="ANS28318.1"/>
    <property type="molecule type" value="Genomic_DNA"/>
</dbReference>
<dbReference type="GO" id="GO:0016020">
    <property type="term" value="C:membrane"/>
    <property type="evidence" value="ECO:0007669"/>
    <property type="project" value="TreeGrafter"/>
</dbReference>
<dbReference type="Pfam" id="PF00561">
    <property type="entry name" value="Abhydrolase_1"/>
    <property type="match status" value="1"/>
</dbReference>
<dbReference type="PANTHER" id="PTHR43798:SF33">
    <property type="entry name" value="HYDROLASE, PUTATIVE (AFU_ORTHOLOGUE AFUA_2G14860)-RELATED"/>
    <property type="match status" value="1"/>
</dbReference>
<feature type="domain" description="AB hydrolase-1" evidence="1">
    <location>
        <begin position="24"/>
        <end position="264"/>
    </location>
</feature>
<dbReference type="Proteomes" id="UP000186108">
    <property type="component" value="Chromosome"/>
</dbReference>
<dbReference type="Gene3D" id="3.40.50.1820">
    <property type="entry name" value="alpha/beta hydrolase"/>
    <property type="match status" value="1"/>
</dbReference>
<gene>
    <name evidence="2" type="ORF">R1CP_18170</name>
</gene>
<dbReference type="SUPFAM" id="SSF53474">
    <property type="entry name" value="alpha/beta-Hydrolases"/>
    <property type="match status" value="1"/>
</dbReference>
<name>A0A1B1K6Y7_RHOOP</name>
<dbReference type="InterPro" id="IPR000639">
    <property type="entry name" value="Epox_hydrolase-like"/>
</dbReference>
<reference evidence="2 3" key="1">
    <citation type="submission" date="2014-07" db="EMBL/GenBank/DDBJ databases">
        <authorList>
            <person name="Zhang J.E."/>
            <person name="Yang H."/>
            <person name="Guo J."/>
            <person name="Deng Z."/>
            <person name="Luo H."/>
            <person name="Luo M."/>
            <person name="Zhao B."/>
        </authorList>
    </citation>
    <scope>NUCLEOTIDE SEQUENCE [LARGE SCALE GENOMIC DNA]</scope>
    <source>
        <strain evidence="2 3">1CP</strain>
    </source>
</reference>
<dbReference type="InterPro" id="IPR029058">
    <property type="entry name" value="AB_hydrolase_fold"/>
</dbReference>
<dbReference type="GO" id="GO:0003824">
    <property type="term" value="F:catalytic activity"/>
    <property type="evidence" value="ECO:0007669"/>
    <property type="project" value="InterPro"/>
</dbReference>
<accession>A0A1B1K6Y7</accession>
<sequence length="282" mass="30209">MSQLQHLALHGEAVAYRMSGEGEALLLVHGMAGSSATWRAILPQLAQRYRVLAPDLPGHGDSAKPRGDYSLGAFAAWLRDLLHELDIERVTVIGQSLGGGVAMQFSYQHPELCDRLVLIGSGGLGPDVNWTLRLLAAPGSEFLLPLVAPPVVRDAGNKVRGWLSAVGIHSVRGDEMWNAYSSLSDSATRQAFLRTLRAVVDHRGQAVSALSRLYLNEGLPTQLIWGDSDGIIPVAHGYAAHEAIPGSRLAVLDGVGHYPHLEDPAAVVDIIDDFVSTTPART</sequence>
<dbReference type="PRINTS" id="PR00111">
    <property type="entry name" value="ABHYDROLASE"/>
</dbReference>
<evidence type="ECO:0000313" key="2">
    <source>
        <dbReference type="EMBL" id="ANS28318.1"/>
    </source>
</evidence>
<protein>
    <recommendedName>
        <fullName evidence="1">AB hydrolase-1 domain-containing protein</fullName>
    </recommendedName>
</protein>
<dbReference type="PANTHER" id="PTHR43798">
    <property type="entry name" value="MONOACYLGLYCEROL LIPASE"/>
    <property type="match status" value="1"/>
</dbReference>